<evidence type="ECO:0000313" key="1">
    <source>
        <dbReference type="EMBL" id="RCI11972.1"/>
    </source>
</evidence>
<evidence type="ECO:0000313" key="2">
    <source>
        <dbReference type="Proteomes" id="UP000253664"/>
    </source>
</evidence>
<keyword evidence="2" id="KW-1185">Reference proteome</keyword>
<reference evidence="1 2" key="1">
    <citation type="journal article" date="2015" name="BMC Genomics">
        <title>Insights from the genome of Ophiocordyceps polyrhachis-furcata to pathogenicity and host specificity in insect fungi.</title>
        <authorList>
            <person name="Wichadakul D."/>
            <person name="Kobmoo N."/>
            <person name="Ingsriswang S."/>
            <person name="Tangphatsornruang S."/>
            <person name="Chantasingh D."/>
            <person name="Luangsa-ard J.J."/>
            <person name="Eurwilaichitr L."/>
        </authorList>
    </citation>
    <scope>NUCLEOTIDE SEQUENCE [LARGE SCALE GENOMIC DNA]</scope>
    <source>
        <strain evidence="1 2">BCC 54312</strain>
    </source>
</reference>
<dbReference type="EMBL" id="LKCN02000008">
    <property type="protein sequence ID" value="RCI11972.1"/>
    <property type="molecule type" value="Genomic_DNA"/>
</dbReference>
<accession>A0A367LCL8</accession>
<name>A0A367LCL8_9HYPO</name>
<dbReference type="AlphaFoldDB" id="A0A367LCL8"/>
<proteinExistence type="predicted"/>
<sequence>MTLHAASIGATIIATSSISLGTYCSPPPDCTTRSLRPLIPRTAIDSFPIRQTGEAVFLLAYCYQYQATYLRLLLSTNSTCSHILVFISATPRISMYYLPGSHTCYKNLRRYLPFW</sequence>
<comment type="caution">
    <text evidence="1">The sequence shown here is derived from an EMBL/GenBank/DDBJ whole genome shotgun (WGS) entry which is preliminary data.</text>
</comment>
<dbReference type="Proteomes" id="UP000253664">
    <property type="component" value="Unassembled WGS sequence"/>
</dbReference>
<protein>
    <submittedName>
        <fullName evidence="1">Uncharacterized protein</fullName>
    </submittedName>
</protein>
<organism evidence="1 2">
    <name type="scientific">Ophiocordyceps polyrhachis-furcata BCC 54312</name>
    <dbReference type="NCBI Taxonomy" id="1330021"/>
    <lineage>
        <taxon>Eukaryota</taxon>
        <taxon>Fungi</taxon>
        <taxon>Dikarya</taxon>
        <taxon>Ascomycota</taxon>
        <taxon>Pezizomycotina</taxon>
        <taxon>Sordariomycetes</taxon>
        <taxon>Hypocreomycetidae</taxon>
        <taxon>Hypocreales</taxon>
        <taxon>Ophiocordycipitaceae</taxon>
        <taxon>Ophiocordyceps</taxon>
    </lineage>
</organism>
<gene>
    <name evidence="1" type="ORF">L249_4612</name>
</gene>